<comment type="caution">
    <text evidence="10">The sequence shown here is derived from an EMBL/GenBank/DDBJ whole genome shotgun (WGS) entry which is preliminary data.</text>
</comment>
<dbReference type="InterPro" id="IPR011527">
    <property type="entry name" value="ABC1_TM_dom"/>
</dbReference>
<dbReference type="GO" id="GO:0016887">
    <property type="term" value="F:ATP hydrolysis activity"/>
    <property type="evidence" value="ECO:0007669"/>
    <property type="project" value="InterPro"/>
</dbReference>
<sequence length="603" mass="66545">MTQDKLALRRWLASQARHGGCWPYITVVSGSASTLLLFVQAWAIASITQRMVIDKTAFTDLTVPLLILPLAFCGRGALTWVKTEAATRGSVQVRQAIRSQLFHRIGELGPLWARRQHSATLGNRVWDQVDSLHGYYANYRPQRLLCLITPLLILIAVFPLNWAAGLILLVTAPFIPLNMAMVGIGAKQRHQEQFQEMTRMSRHFLEALRGLPTLKLFGVSRAQAEVVYEVSENFRARSMRVLRLAFLSSTLLEFFSSLSIALLAIYIGFIYLGHFEFGVWGSELTLFAGMFILILAPDFYQPLRDLGTHYHAKAEAEAAAEELMPLLAPPVPDATHNHDWRVPERLGVTLENVTCRYADQHSPALDKVSLTIRPGETLAVIGPSGAGKSTLLNLLMGFLPPASGALTTHDGIEVDSLAPAAWQRAIGWLGQRPTILTGTLADNLRLADADADNESLRQALREVDLIDWVDSLPQGLETLVGDRGQPVAGGQARRIALARVFLRRSPLLLLDEPTASLDRASEAHVIDALAKLKQARTLVILTHRLDLLALADRILVLEHGQVCAMGTLDELRATHPALFNSSSRFSEGKVLNRAEDTAEDKYV</sequence>
<organism evidence="10 11">
    <name type="scientific">Vreelandella sulfidaeris</name>
    <dbReference type="NCBI Taxonomy" id="115553"/>
    <lineage>
        <taxon>Bacteria</taxon>
        <taxon>Pseudomonadati</taxon>
        <taxon>Pseudomonadota</taxon>
        <taxon>Gammaproteobacteria</taxon>
        <taxon>Oceanospirillales</taxon>
        <taxon>Halomonadaceae</taxon>
        <taxon>Vreelandella</taxon>
    </lineage>
</organism>
<keyword evidence="6 7" id="KW-0472">Membrane</keyword>
<dbReference type="Pfam" id="PF00005">
    <property type="entry name" value="ABC_tran"/>
    <property type="match status" value="1"/>
</dbReference>
<dbReference type="OrthoDB" id="9806127at2"/>
<feature type="transmembrane region" description="Helical" evidence="7">
    <location>
        <begin position="277"/>
        <end position="296"/>
    </location>
</feature>
<dbReference type="InterPro" id="IPR003439">
    <property type="entry name" value="ABC_transporter-like_ATP-bd"/>
</dbReference>
<feature type="transmembrane region" description="Helical" evidence="7">
    <location>
        <begin position="244"/>
        <end position="271"/>
    </location>
</feature>
<gene>
    <name evidence="10" type="primary">cydD</name>
    <name evidence="10" type="ORF">DQ400_00160</name>
</gene>
<dbReference type="Gene3D" id="3.40.50.300">
    <property type="entry name" value="P-loop containing nucleotide triphosphate hydrolases"/>
    <property type="match status" value="1"/>
</dbReference>
<dbReference type="InterPro" id="IPR003593">
    <property type="entry name" value="AAA+_ATPase"/>
</dbReference>
<evidence type="ECO:0000256" key="1">
    <source>
        <dbReference type="ARBA" id="ARBA00004651"/>
    </source>
</evidence>
<feature type="domain" description="ABC transporter" evidence="8">
    <location>
        <begin position="348"/>
        <end position="584"/>
    </location>
</feature>
<proteinExistence type="predicted"/>
<feature type="transmembrane region" description="Helical" evidence="7">
    <location>
        <begin position="57"/>
        <end position="78"/>
    </location>
</feature>
<protein>
    <submittedName>
        <fullName evidence="10">Thiol reductant ABC exporter subunit CydD</fullName>
    </submittedName>
</protein>
<dbReference type="Gene3D" id="1.20.1560.10">
    <property type="entry name" value="ABC transporter type 1, transmembrane domain"/>
    <property type="match status" value="1"/>
</dbReference>
<dbReference type="PANTHER" id="PTHR24221">
    <property type="entry name" value="ATP-BINDING CASSETTE SUB-FAMILY B"/>
    <property type="match status" value="1"/>
</dbReference>
<dbReference type="InterPro" id="IPR039421">
    <property type="entry name" value="Type_1_exporter"/>
</dbReference>
<keyword evidence="2 7" id="KW-0812">Transmembrane</keyword>
<reference evidence="11" key="1">
    <citation type="submission" date="2018-06" db="EMBL/GenBank/DDBJ databases">
        <title>Whole genome sequencing of four bacterial strains from South Shetland trench revealing bio-synthetic gene clusters.</title>
        <authorList>
            <person name="Abdel-Mageed W.M."/>
            <person name="Lehri B."/>
            <person name="Jarmusch S."/>
            <person name="Miranda K."/>
            <person name="Goodfellow M."/>
            <person name="Jaspars M."/>
            <person name="Karlyshev A.V."/>
        </authorList>
    </citation>
    <scope>NUCLEOTIDE SEQUENCE [LARGE SCALE GENOMIC DNA]</scope>
    <source>
        <strain evidence="11">SST4</strain>
    </source>
</reference>
<dbReference type="GO" id="GO:0005524">
    <property type="term" value="F:ATP binding"/>
    <property type="evidence" value="ECO:0007669"/>
    <property type="project" value="UniProtKB-KW"/>
</dbReference>
<evidence type="ECO:0000256" key="2">
    <source>
        <dbReference type="ARBA" id="ARBA00022692"/>
    </source>
</evidence>
<dbReference type="RefSeq" id="WP_113267814.1">
    <property type="nucleotide sequence ID" value="NZ_QNTU01000001.1"/>
</dbReference>
<evidence type="ECO:0000256" key="6">
    <source>
        <dbReference type="ARBA" id="ARBA00023136"/>
    </source>
</evidence>
<dbReference type="InterPro" id="IPR017871">
    <property type="entry name" value="ABC_transporter-like_CS"/>
</dbReference>
<evidence type="ECO:0000256" key="7">
    <source>
        <dbReference type="SAM" id="Phobius"/>
    </source>
</evidence>
<keyword evidence="5 7" id="KW-1133">Transmembrane helix</keyword>
<keyword evidence="3" id="KW-0547">Nucleotide-binding</keyword>
<dbReference type="Proteomes" id="UP000252204">
    <property type="component" value="Unassembled WGS sequence"/>
</dbReference>
<dbReference type="EMBL" id="QNTU01000001">
    <property type="protein sequence ID" value="RBI69158.1"/>
    <property type="molecule type" value="Genomic_DNA"/>
</dbReference>
<evidence type="ECO:0000259" key="8">
    <source>
        <dbReference type="PROSITE" id="PS50893"/>
    </source>
</evidence>
<evidence type="ECO:0000256" key="5">
    <source>
        <dbReference type="ARBA" id="ARBA00022989"/>
    </source>
</evidence>
<dbReference type="NCBIfam" id="TIGR02857">
    <property type="entry name" value="CydD"/>
    <property type="match status" value="1"/>
</dbReference>
<dbReference type="SUPFAM" id="SSF52540">
    <property type="entry name" value="P-loop containing nucleoside triphosphate hydrolases"/>
    <property type="match status" value="1"/>
</dbReference>
<dbReference type="InterPro" id="IPR027417">
    <property type="entry name" value="P-loop_NTPase"/>
</dbReference>
<dbReference type="InterPro" id="IPR014216">
    <property type="entry name" value="ABC_transptr_CydD"/>
</dbReference>
<dbReference type="InterPro" id="IPR036640">
    <property type="entry name" value="ABC1_TM_sf"/>
</dbReference>
<dbReference type="PROSITE" id="PS00211">
    <property type="entry name" value="ABC_TRANSPORTER_1"/>
    <property type="match status" value="1"/>
</dbReference>
<dbReference type="Pfam" id="PF00664">
    <property type="entry name" value="ABC_membrane"/>
    <property type="match status" value="1"/>
</dbReference>
<keyword evidence="4" id="KW-0067">ATP-binding</keyword>
<dbReference type="GO" id="GO:0034040">
    <property type="term" value="F:ATPase-coupled lipid transmembrane transporter activity"/>
    <property type="evidence" value="ECO:0007669"/>
    <property type="project" value="TreeGrafter"/>
</dbReference>
<dbReference type="CDD" id="cd18584">
    <property type="entry name" value="ABC_6TM_AarD_CydD"/>
    <property type="match status" value="1"/>
</dbReference>
<feature type="transmembrane region" description="Helical" evidence="7">
    <location>
        <begin position="144"/>
        <end position="160"/>
    </location>
</feature>
<feature type="transmembrane region" description="Helical" evidence="7">
    <location>
        <begin position="21"/>
        <end position="45"/>
    </location>
</feature>
<evidence type="ECO:0000259" key="9">
    <source>
        <dbReference type="PROSITE" id="PS50929"/>
    </source>
</evidence>
<dbReference type="PROSITE" id="PS50893">
    <property type="entry name" value="ABC_TRANSPORTER_2"/>
    <property type="match status" value="1"/>
</dbReference>
<dbReference type="GO" id="GO:0005886">
    <property type="term" value="C:plasma membrane"/>
    <property type="evidence" value="ECO:0007669"/>
    <property type="project" value="UniProtKB-SubCell"/>
</dbReference>
<feature type="domain" description="ABC transmembrane type-1" evidence="9">
    <location>
        <begin position="25"/>
        <end position="315"/>
    </location>
</feature>
<dbReference type="SUPFAM" id="SSF90123">
    <property type="entry name" value="ABC transporter transmembrane region"/>
    <property type="match status" value="1"/>
</dbReference>
<dbReference type="PROSITE" id="PS50929">
    <property type="entry name" value="ABC_TM1F"/>
    <property type="match status" value="1"/>
</dbReference>
<dbReference type="AlphaFoldDB" id="A0A365TVG6"/>
<dbReference type="PANTHER" id="PTHR24221:SF261">
    <property type="entry name" value="GLUTATHIONE_L-CYSTEINE TRANSPORT SYSTEM ATP-BINDING_PERMEASE PROTEIN CYDD"/>
    <property type="match status" value="1"/>
</dbReference>
<dbReference type="SMART" id="SM00382">
    <property type="entry name" value="AAA"/>
    <property type="match status" value="1"/>
</dbReference>
<dbReference type="GO" id="GO:0042883">
    <property type="term" value="P:cysteine transport"/>
    <property type="evidence" value="ECO:0007669"/>
    <property type="project" value="InterPro"/>
</dbReference>
<evidence type="ECO:0000256" key="4">
    <source>
        <dbReference type="ARBA" id="ARBA00022840"/>
    </source>
</evidence>
<evidence type="ECO:0000313" key="11">
    <source>
        <dbReference type="Proteomes" id="UP000252204"/>
    </source>
</evidence>
<comment type="subcellular location">
    <subcellularLocation>
        <location evidence="1">Cell membrane</location>
        <topology evidence="1">Multi-pass membrane protein</topology>
    </subcellularLocation>
</comment>
<keyword evidence="11" id="KW-1185">Reference proteome</keyword>
<dbReference type="GO" id="GO:0140359">
    <property type="term" value="F:ABC-type transporter activity"/>
    <property type="evidence" value="ECO:0007669"/>
    <property type="project" value="InterPro"/>
</dbReference>
<accession>A0A365TVG6</accession>
<feature type="transmembrane region" description="Helical" evidence="7">
    <location>
        <begin position="166"/>
        <end position="186"/>
    </location>
</feature>
<evidence type="ECO:0000313" key="10">
    <source>
        <dbReference type="EMBL" id="RBI69158.1"/>
    </source>
</evidence>
<name>A0A365TVG6_9GAMM</name>
<evidence type="ECO:0000256" key="3">
    <source>
        <dbReference type="ARBA" id="ARBA00022741"/>
    </source>
</evidence>